<dbReference type="OrthoDB" id="429626at2759"/>
<evidence type="ECO:0000256" key="6">
    <source>
        <dbReference type="ARBA" id="ARBA00023150"/>
    </source>
</evidence>
<gene>
    <name evidence="8" type="primary">Mocs1</name>
    <name evidence="8" type="ORF">EVAR_54212_1</name>
</gene>
<evidence type="ECO:0000259" key="7">
    <source>
        <dbReference type="PROSITE" id="PS51918"/>
    </source>
</evidence>
<dbReference type="SUPFAM" id="SSF102114">
    <property type="entry name" value="Radical SAM enzymes"/>
    <property type="match status" value="1"/>
</dbReference>
<dbReference type="Gene3D" id="3.20.20.70">
    <property type="entry name" value="Aldolase class I"/>
    <property type="match status" value="1"/>
</dbReference>
<evidence type="ECO:0000256" key="3">
    <source>
        <dbReference type="ARBA" id="ARBA00022723"/>
    </source>
</evidence>
<dbReference type="InterPro" id="IPR013785">
    <property type="entry name" value="Aldolase_TIM"/>
</dbReference>
<dbReference type="CDD" id="cd01335">
    <property type="entry name" value="Radical_SAM"/>
    <property type="match status" value="1"/>
</dbReference>
<reference evidence="8 9" key="1">
    <citation type="journal article" date="2019" name="Commun. Biol.">
        <title>The bagworm genome reveals a unique fibroin gene that provides high tensile strength.</title>
        <authorList>
            <person name="Kono N."/>
            <person name="Nakamura H."/>
            <person name="Ohtoshi R."/>
            <person name="Tomita M."/>
            <person name="Numata K."/>
            <person name="Arakawa K."/>
        </authorList>
    </citation>
    <scope>NUCLEOTIDE SEQUENCE [LARGE SCALE GENOMIC DNA]</scope>
</reference>
<dbReference type="GO" id="GO:0061798">
    <property type="term" value="F:GTP 3',8'-cyclase activity"/>
    <property type="evidence" value="ECO:0007669"/>
    <property type="project" value="TreeGrafter"/>
</dbReference>
<dbReference type="STRING" id="151549.A0A4C1Z2E2"/>
<name>A0A4C1Z2E2_EUMVA</name>
<protein>
    <submittedName>
        <fullName evidence="8">Molybdenum cofactor biosynthesis protein 1</fullName>
    </submittedName>
</protein>
<keyword evidence="5" id="KW-0411">Iron-sulfur</keyword>
<proteinExistence type="predicted"/>
<organism evidence="8 9">
    <name type="scientific">Eumeta variegata</name>
    <name type="common">Bagworm moth</name>
    <name type="synonym">Eumeta japonica</name>
    <dbReference type="NCBI Taxonomy" id="151549"/>
    <lineage>
        <taxon>Eukaryota</taxon>
        <taxon>Metazoa</taxon>
        <taxon>Ecdysozoa</taxon>
        <taxon>Arthropoda</taxon>
        <taxon>Hexapoda</taxon>
        <taxon>Insecta</taxon>
        <taxon>Pterygota</taxon>
        <taxon>Neoptera</taxon>
        <taxon>Endopterygota</taxon>
        <taxon>Lepidoptera</taxon>
        <taxon>Glossata</taxon>
        <taxon>Ditrysia</taxon>
        <taxon>Tineoidea</taxon>
        <taxon>Psychidae</taxon>
        <taxon>Oiketicinae</taxon>
        <taxon>Eumeta</taxon>
    </lineage>
</organism>
<dbReference type="InterPro" id="IPR036397">
    <property type="entry name" value="RNaseH_sf"/>
</dbReference>
<keyword evidence="2" id="KW-0949">S-adenosyl-L-methionine</keyword>
<dbReference type="GO" id="GO:0051536">
    <property type="term" value="F:iron-sulfur cluster binding"/>
    <property type="evidence" value="ECO:0007669"/>
    <property type="project" value="UniProtKB-KW"/>
</dbReference>
<comment type="pathway">
    <text evidence="1">Cofactor biosynthesis; molybdopterin biosynthesis.</text>
</comment>
<dbReference type="Pfam" id="PF04055">
    <property type="entry name" value="Radical_SAM"/>
    <property type="match status" value="1"/>
</dbReference>
<dbReference type="Proteomes" id="UP000299102">
    <property type="component" value="Unassembled WGS sequence"/>
</dbReference>
<evidence type="ECO:0000256" key="4">
    <source>
        <dbReference type="ARBA" id="ARBA00023004"/>
    </source>
</evidence>
<dbReference type="InterPro" id="IPR058240">
    <property type="entry name" value="rSAM_sf"/>
</dbReference>
<dbReference type="GO" id="GO:0003676">
    <property type="term" value="F:nucleic acid binding"/>
    <property type="evidence" value="ECO:0007669"/>
    <property type="project" value="InterPro"/>
</dbReference>
<comment type="caution">
    <text evidence="8">The sequence shown here is derived from an EMBL/GenBank/DDBJ whole genome shotgun (WGS) entry which is preliminary data.</text>
</comment>
<feature type="domain" description="Radical SAM core" evidence="7">
    <location>
        <begin position="115"/>
        <end position="337"/>
    </location>
</feature>
<evidence type="ECO:0000313" key="8">
    <source>
        <dbReference type="EMBL" id="GBP80767.1"/>
    </source>
</evidence>
<dbReference type="GO" id="GO:0061799">
    <property type="term" value="F:cyclic pyranopterin monophosphate synthase activity"/>
    <property type="evidence" value="ECO:0007669"/>
    <property type="project" value="TreeGrafter"/>
</dbReference>
<dbReference type="GO" id="GO:0046872">
    <property type="term" value="F:metal ion binding"/>
    <property type="evidence" value="ECO:0007669"/>
    <property type="project" value="UniProtKB-KW"/>
</dbReference>
<dbReference type="AlphaFoldDB" id="A0A4C1Z2E2"/>
<dbReference type="EMBL" id="BGZK01001481">
    <property type="protein sequence ID" value="GBP80767.1"/>
    <property type="molecule type" value="Genomic_DNA"/>
</dbReference>
<evidence type="ECO:0000256" key="1">
    <source>
        <dbReference type="ARBA" id="ARBA00005046"/>
    </source>
</evidence>
<dbReference type="InterPro" id="IPR007197">
    <property type="entry name" value="rSAM"/>
</dbReference>
<sequence>MQSTKRRKAAEEIQDSKVGIEAYGDNFWDSEGTRGSRTEATWEVIARSPCFTRQCICPHGAGFEAGPEGHGLSEIDHPPYSPDLAPSDYFLFSNLKGVTGNQLINDCQYDFQSSRPAVDLLTLLTHRWVENIESNGEVDCRYCMPAEGVQLTPRDALLTPAELEKLVQVFAMLGVHKVRLTGGEPTLRAELPALVSRLKAVPGLHTIALTTNGLLLTRLLPALHRAGLDALNVSLDSLHAERYERMSRRPGRGLARVLAGIDLALQLGYAPVKINCVLMKEHGAKWGQYHQSQEKYELCNGDFSYRRVSPHLGLLLFTSARFWFNGFLTVWRRLNDSAFASHGMTVGY</sequence>
<dbReference type="PANTHER" id="PTHR22960:SF0">
    <property type="entry name" value="MOLYBDENUM COFACTOR BIOSYNTHESIS PROTEIN 1"/>
    <property type="match status" value="1"/>
</dbReference>
<dbReference type="InterPro" id="IPR050105">
    <property type="entry name" value="MoCo_biosynth_MoaA/MoaC"/>
</dbReference>
<evidence type="ECO:0000256" key="5">
    <source>
        <dbReference type="ARBA" id="ARBA00023014"/>
    </source>
</evidence>
<dbReference type="GO" id="GO:0006777">
    <property type="term" value="P:Mo-molybdopterin cofactor biosynthetic process"/>
    <property type="evidence" value="ECO:0007669"/>
    <property type="project" value="UniProtKB-KW"/>
</dbReference>
<keyword evidence="4" id="KW-0408">Iron</keyword>
<accession>A0A4C1Z2E2</accession>
<keyword evidence="3" id="KW-0479">Metal-binding</keyword>
<dbReference type="Gene3D" id="3.30.420.10">
    <property type="entry name" value="Ribonuclease H-like superfamily/Ribonuclease H"/>
    <property type="match status" value="1"/>
</dbReference>
<dbReference type="PANTHER" id="PTHR22960">
    <property type="entry name" value="MOLYBDOPTERIN COFACTOR SYNTHESIS PROTEIN A"/>
    <property type="match status" value="1"/>
</dbReference>
<keyword evidence="9" id="KW-1185">Reference proteome</keyword>
<evidence type="ECO:0000256" key="2">
    <source>
        <dbReference type="ARBA" id="ARBA00022691"/>
    </source>
</evidence>
<keyword evidence="6" id="KW-0501">Molybdenum cofactor biosynthesis</keyword>
<dbReference type="PROSITE" id="PS51918">
    <property type="entry name" value="RADICAL_SAM"/>
    <property type="match status" value="1"/>
</dbReference>
<evidence type="ECO:0000313" key="9">
    <source>
        <dbReference type="Proteomes" id="UP000299102"/>
    </source>
</evidence>